<evidence type="ECO:0000313" key="2">
    <source>
        <dbReference type="EMBL" id="GET00819.1"/>
    </source>
</evidence>
<proteinExistence type="predicted"/>
<evidence type="ECO:0000259" key="1">
    <source>
        <dbReference type="Pfam" id="PF04937"/>
    </source>
</evidence>
<reference evidence="2" key="1">
    <citation type="submission" date="2019-10" db="EMBL/GenBank/DDBJ databases">
        <title>Conservation and host-specific expression of non-tandemly repeated heterogenous ribosome RNA gene in arbuscular mycorrhizal fungi.</title>
        <authorList>
            <person name="Maeda T."/>
            <person name="Kobayashi Y."/>
            <person name="Nakagawa T."/>
            <person name="Ezawa T."/>
            <person name="Yamaguchi K."/>
            <person name="Bino T."/>
            <person name="Nishimoto Y."/>
            <person name="Shigenobu S."/>
            <person name="Kawaguchi M."/>
        </authorList>
    </citation>
    <scope>NUCLEOTIDE SEQUENCE</scope>
    <source>
        <strain evidence="2">HR1</strain>
    </source>
</reference>
<accession>A0A8H3R2A3</accession>
<dbReference type="AlphaFoldDB" id="A0A8H3R2A3"/>
<evidence type="ECO:0000313" key="3">
    <source>
        <dbReference type="Proteomes" id="UP000615446"/>
    </source>
</evidence>
<gene>
    <name evidence="2" type="ORF">RCL2_002726300</name>
</gene>
<name>A0A8H3R2A3_9GLOM</name>
<dbReference type="SUPFAM" id="SSF53098">
    <property type="entry name" value="Ribonuclease H-like"/>
    <property type="match status" value="1"/>
</dbReference>
<dbReference type="InterPro" id="IPR007021">
    <property type="entry name" value="DUF659"/>
</dbReference>
<dbReference type="Pfam" id="PF04937">
    <property type="entry name" value="DUF659"/>
    <property type="match status" value="1"/>
</dbReference>
<protein>
    <recommendedName>
        <fullName evidence="1">DUF659 domain-containing protein</fullName>
    </recommendedName>
</protein>
<dbReference type="Proteomes" id="UP000615446">
    <property type="component" value="Unassembled WGS sequence"/>
</dbReference>
<feature type="domain" description="DUF659" evidence="1">
    <location>
        <begin position="85"/>
        <end position="160"/>
    </location>
</feature>
<dbReference type="InterPro" id="IPR012337">
    <property type="entry name" value="RNaseH-like_sf"/>
</dbReference>
<sequence>MQKVGGRPLGTIWLHFERKDAIAHEKMEQNVSTVQQYGNENALVKFFVACGVSFRIIEHPFFIDFVKELNTAYNLTLEYLYQLSDLSLNLHTAAYLTEKIEDILENIGPKHISAIVSDNAVNVCNARTKIQKKYPHIKNIYCISYCINLVANDIVNHAFANRFLCGGLKSYCKTRWTTSSESVNLVLDLKLVLEKMIMEHANCLTKTKVKVIIEGCNFWSDLKILAFVLDPLRKAILALEA</sequence>
<dbReference type="OrthoDB" id="2439055at2759"/>
<organism evidence="2 3">
    <name type="scientific">Rhizophagus clarus</name>
    <dbReference type="NCBI Taxonomy" id="94130"/>
    <lineage>
        <taxon>Eukaryota</taxon>
        <taxon>Fungi</taxon>
        <taxon>Fungi incertae sedis</taxon>
        <taxon>Mucoromycota</taxon>
        <taxon>Glomeromycotina</taxon>
        <taxon>Glomeromycetes</taxon>
        <taxon>Glomerales</taxon>
        <taxon>Glomeraceae</taxon>
        <taxon>Rhizophagus</taxon>
    </lineage>
</organism>
<dbReference type="EMBL" id="BLAL01000291">
    <property type="protein sequence ID" value="GET00819.1"/>
    <property type="molecule type" value="Genomic_DNA"/>
</dbReference>
<comment type="caution">
    <text evidence="2">The sequence shown here is derived from an EMBL/GenBank/DDBJ whole genome shotgun (WGS) entry which is preliminary data.</text>
</comment>